<name>A0ACB8GCS6_9SAUR</name>
<evidence type="ECO:0000313" key="2">
    <source>
        <dbReference type="Proteomes" id="UP000827872"/>
    </source>
</evidence>
<evidence type="ECO:0000313" key="1">
    <source>
        <dbReference type="EMBL" id="KAH8017570.1"/>
    </source>
</evidence>
<dbReference type="EMBL" id="CM037614">
    <property type="protein sequence ID" value="KAH8017570.1"/>
    <property type="molecule type" value="Genomic_DNA"/>
</dbReference>
<comment type="caution">
    <text evidence="1">The sequence shown here is derived from an EMBL/GenBank/DDBJ whole genome shotgun (WGS) entry which is preliminary data.</text>
</comment>
<sequence length="391" mass="41565">MEQRAAGKGDGTRKTIAASEEGTAKAASAPRVQESSSKRPAKAKGSLLEEGNRANQAGKETDPGRRKTSLEKRTPDDPAGKSRKSSELPEDEGPSGEKQELHVKAKAAASLEEAESLVVKEAPCGREEGEAAPRGRKAAQKKGQKWDRAGKSSELPEDEGPSGEKQELHVKAKAAASLEEAESLVVKEAPCGREEGEAAPRGRKAAQKKGQKWDGAGKQPQSDLRTGSSEELHASAGEKQELHVKAKAAASLEEAESLVVKEAPCGREEGEAAPRGRKAAQKKGQKWDRAGKSSELPEDEGPSGEKQELHVKAKAAASLEEAESLVVKEAPCGREEGEAAPRGRKAAQKKGQKWDRAGKSSELPEDEGSLVGEVEPCQGEGQSLWRRRRAL</sequence>
<organism evidence="1 2">
    <name type="scientific">Sphaerodactylus townsendi</name>
    <dbReference type="NCBI Taxonomy" id="933632"/>
    <lineage>
        <taxon>Eukaryota</taxon>
        <taxon>Metazoa</taxon>
        <taxon>Chordata</taxon>
        <taxon>Craniata</taxon>
        <taxon>Vertebrata</taxon>
        <taxon>Euteleostomi</taxon>
        <taxon>Lepidosauria</taxon>
        <taxon>Squamata</taxon>
        <taxon>Bifurcata</taxon>
        <taxon>Gekkota</taxon>
        <taxon>Sphaerodactylidae</taxon>
        <taxon>Sphaerodactylus</taxon>
    </lineage>
</organism>
<dbReference type="Proteomes" id="UP000827872">
    <property type="component" value="Linkage Group LG01"/>
</dbReference>
<keyword evidence="2" id="KW-1185">Reference proteome</keyword>
<gene>
    <name evidence="1" type="ORF">K3G42_030747</name>
</gene>
<protein>
    <submittedName>
        <fullName evidence="1">Uncharacterized protein</fullName>
    </submittedName>
</protein>
<reference evidence="1" key="1">
    <citation type="submission" date="2021-08" db="EMBL/GenBank/DDBJ databases">
        <title>The first chromosome-level gecko genome reveals the dynamic sex chromosomes of Neotropical dwarf geckos (Sphaerodactylidae: Sphaerodactylus).</title>
        <authorList>
            <person name="Pinto B.J."/>
            <person name="Keating S.E."/>
            <person name="Gamble T."/>
        </authorList>
    </citation>
    <scope>NUCLEOTIDE SEQUENCE</scope>
    <source>
        <strain evidence="1">TG3544</strain>
    </source>
</reference>
<accession>A0ACB8GCS6</accession>
<proteinExistence type="predicted"/>